<dbReference type="Proteomes" id="UP001365846">
    <property type="component" value="Unassembled WGS sequence"/>
</dbReference>
<keyword evidence="2" id="KW-1185">Reference proteome</keyword>
<evidence type="ECO:0000313" key="1">
    <source>
        <dbReference type="EMBL" id="MEJ8815229.1"/>
    </source>
</evidence>
<gene>
    <name evidence="1" type="ORF">WKW77_29465</name>
</gene>
<sequence length="67" mass="7736">MAHRNVELFELLALVQDLHGSRESLDDAIADLANWMDVARDRLTDQDWIVLGEIGAVLYREVRRRGM</sequence>
<dbReference type="RefSeq" id="WP_340360445.1">
    <property type="nucleotide sequence ID" value="NZ_JBBKZU010000018.1"/>
</dbReference>
<comment type="caution">
    <text evidence="1">The sequence shown here is derived from an EMBL/GenBank/DDBJ whole genome shotgun (WGS) entry which is preliminary data.</text>
</comment>
<dbReference type="EMBL" id="JBBKZU010000018">
    <property type="protein sequence ID" value="MEJ8815229.1"/>
    <property type="molecule type" value="Genomic_DNA"/>
</dbReference>
<name>A0ABU8VNJ2_9BURK</name>
<accession>A0ABU8VNJ2</accession>
<proteinExistence type="predicted"/>
<evidence type="ECO:0000313" key="2">
    <source>
        <dbReference type="Proteomes" id="UP001365846"/>
    </source>
</evidence>
<protein>
    <submittedName>
        <fullName evidence="1">Uncharacterized protein</fullName>
    </submittedName>
</protein>
<organism evidence="1 2">
    <name type="scientific">Variovorax ureilyticus</name>
    <dbReference type="NCBI Taxonomy" id="1836198"/>
    <lineage>
        <taxon>Bacteria</taxon>
        <taxon>Pseudomonadati</taxon>
        <taxon>Pseudomonadota</taxon>
        <taxon>Betaproteobacteria</taxon>
        <taxon>Burkholderiales</taxon>
        <taxon>Comamonadaceae</taxon>
        <taxon>Variovorax</taxon>
    </lineage>
</organism>
<reference evidence="1 2" key="1">
    <citation type="submission" date="2024-03" db="EMBL/GenBank/DDBJ databases">
        <title>Novel species of the genus Variovorax.</title>
        <authorList>
            <person name="Liu Q."/>
            <person name="Xin Y.-H."/>
        </authorList>
    </citation>
    <scope>NUCLEOTIDE SEQUENCE [LARGE SCALE GENOMIC DNA]</scope>
    <source>
        <strain evidence="1 2">KACC 18899</strain>
    </source>
</reference>